<evidence type="ECO:0000313" key="1">
    <source>
        <dbReference type="EMBL" id="KAI7939042.1"/>
    </source>
</evidence>
<dbReference type="Proteomes" id="UP001060170">
    <property type="component" value="Chromosome 15"/>
</dbReference>
<comment type="caution">
    <text evidence="1">The sequence shown here is derived from an EMBL/GenBank/DDBJ whole genome shotgun (WGS) entry which is preliminary data.</text>
</comment>
<reference evidence="2" key="1">
    <citation type="journal article" date="2018" name="BMC Genomics">
        <title>Genomic insights into host adaptation between the wheat stripe rust pathogen (Puccinia striiformis f. sp. tritici) and the barley stripe rust pathogen (Puccinia striiformis f. sp. hordei).</title>
        <authorList>
            <person name="Xia C."/>
            <person name="Wang M."/>
            <person name="Yin C."/>
            <person name="Cornejo O.E."/>
            <person name="Hulbert S.H."/>
            <person name="Chen X."/>
        </authorList>
    </citation>
    <scope>NUCLEOTIDE SEQUENCE [LARGE SCALE GENOMIC DNA]</scope>
    <source>
        <strain evidence="2">93-210</strain>
    </source>
</reference>
<sequence>MGFKLSSTANSPKNGQIIKVMIGPIVCDLPAIRKVIRMAGHSSDKNQCSFCCVTKDEIDAVDLDHICPRNARVLRKQAIKWKNTVTLADWKAIFQTYGVRYSVLYELPYFDPLSNAAVEPMITSFWVYFSTTVKISLDLRYLPKIQNIKQSDENDLETNRPEGSQRKCKGKQRVGPSESVEELLASFQELQFPFACSSESAPDTKLNLPTGTDLEESEDDNEDESADDNEDESADQESLFFGKAENLQRLRDVNQEIQLPRWIGRVPSTVGAAKGGKLKADEWVVLFEIIMIPTLTSILFESHYVFHVAMFENLLHLTSIVNIVQSLKIDNNDIKYLRLHLKGYRQGLLDIYPSFSTKPNHHLALHLPDCLCQFGPAPQWTAWSFERLNGSLAPIPTNNHIETRDLTLLRQWVTAQNFRNILPYLCQHLPKAMSKPLLDFVKPSKSVGQFSQAMNKLETLDLETHELLVRSFNHKFSSNAQLCTSIYTSWTRNKTTILIPRLVHQQKSITFGHTTYTLSDQHAGNSTILYYILDTKGARQDVHGQISQIFTMSYSTKKDTPRQIHLWFEVERYNDLSPADRKKHNFKDWPYVKARVVYNLKKKKDYIQMDHVIGHTATWQLPPACFGIGRKALFVVDLSKNSLHPLHQSNE</sequence>
<keyword evidence="2" id="KW-1185">Reference proteome</keyword>
<reference evidence="2" key="2">
    <citation type="journal article" date="2018" name="Mol. Plant Microbe Interact.">
        <title>Genome sequence resources for the wheat stripe rust pathogen (Puccinia striiformis f. sp. tritici) and the barley stripe rust pathogen (Puccinia striiformis f. sp. hordei).</title>
        <authorList>
            <person name="Xia C."/>
            <person name="Wang M."/>
            <person name="Yin C."/>
            <person name="Cornejo O.E."/>
            <person name="Hulbert S.H."/>
            <person name="Chen X."/>
        </authorList>
    </citation>
    <scope>NUCLEOTIDE SEQUENCE [LARGE SCALE GENOMIC DNA]</scope>
    <source>
        <strain evidence="2">93-210</strain>
    </source>
</reference>
<reference evidence="1 2" key="3">
    <citation type="journal article" date="2022" name="Microbiol. Spectr.">
        <title>Folding features and dynamics of 3D genome architecture in plant fungal pathogens.</title>
        <authorList>
            <person name="Xia C."/>
        </authorList>
    </citation>
    <scope>NUCLEOTIDE SEQUENCE [LARGE SCALE GENOMIC DNA]</scope>
    <source>
        <strain evidence="1 2">93-210</strain>
    </source>
</reference>
<name>A0ACC0DU91_9BASI</name>
<accession>A0ACC0DU91</accession>
<evidence type="ECO:0000313" key="2">
    <source>
        <dbReference type="Proteomes" id="UP001060170"/>
    </source>
</evidence>
<protein>
    <submittedName>
        <fullName evidence="1">Uncharacterized protein</fullName>
    </submittedName>
</protein>
<proteinExistence type="predicted"/>
<dbReference type="EMBL" id="CM045879">
    <property type="protein sequence ID" value="KAI7939042.1"/>
    <property type="molecule type" value="Genomic_DNA"/>
</dbReference>
<organism evidence="1 2">
    <name type="scientific">Puccinia striiformis f. sp. tritici</name>
    <dbReference type="NCBI Taxonomy" id="168172"/>
    <lineage>
        <taxon>Eukaryota</taxon>
        <taxon>Fungi</taxon>
        <taxon>Dikarya</taxon>
        <taxon>Basidiomycota</taxon>
        <taxon>Pucciniomycotina</taxon>
        <taxon>Pucciniomycetes</taxon>
        <taxon>Pucciniales</taxon>
        <taxon>Pucciniaceae</taxon>
        <taxon>Puccinia</taxon>
    </lineage>
</organism>
<gene>
    <name evidence="1" type="ORF">MJO28_014621</name>
</gene>